<comment type="caution">
    <text evidence="2">The sequence shown here is derived from an EMBL/GenBank/DDBJ whole genome shotgun (WGS) entry which is preliminary data.</text>
</comment>
<keyword evidence="3" id="KW-1185">Reference proteome</keyword>
<evidence type="ECO:0000313" key="2">
    <source>
        <dbReference type="EMBL" id="EEO27935.1"/>
    </source>
</evidence>
<accession>C3X3Z9</accession>
<sequence>MFFPVSGPFRDTLNLSRHGDTPPERETRFFRKRHARGKKGPPEPPCPTPVRKGEWPAGFRHTLSCPVSGLSGIAAVKQGGAGNRMDKKGQKGLQTRMNPRFAGFAKPLDFRTVRVKSRGKTAGKRREIPLWIGKKSLVTWLKNRLQTIQEAFLSGRVSENTVRKSSPVYPETRPAVCFPPAHARSPSLSGQNRVFPGSRKNGKPGTEKPFA</sequence>
<feature type="region of interest" description="Disordered" evidence="1">
    <location>
        <begin position="1"/>
        <end position="50"/>
    </location>
</feature>
<evidence type="ECO:0000256" key="1">
    <source>
        <dbReference type="SAM" id="MobiDB-lite"/>
    </source>
</evidence>
<dbReference type="AlphaFoldDB" id="C3X3Z9"/>
<dbReference type="EMBL" id="ACDP02000010">
    <property type="protein sequence ID" value="EEO27935.1"/>
    <property type="molecule type" value="Genomic_DNA"/>
</dbReference>
<dbReference type="Proteomes" id="UP000003973">
    <property type="component" value="Unassembled WGS sequence"/>
</dbReference>
<evidence type="ECO:0000313" key="3">
    <source>
        <dbReference type="Proteomes" id="UP000003973"/>
    </source>
</evidence>
<name>C3X3Z9_9BURK</name>
<feature type="region of interest" description="Disordered" evidence="1">
    <location>
        <begin position="179"/>
        <end position="211"/>
    </location>
</feature>
<organism evidence="2 3">
    <name type="scientific">Oxalobacter paraformigenes</name>
    <dbReference type="NCBI Taxonomy" id="556268"/>
    <lineage>
        <taxon>Bacteria</taxon>
        <taxon>Pseudomonadati</taxon>
        <taxon>Pseudomonadota</taxon>
        <taxon>Betaproteobacteria</taxon>
        <taxon>Burkholderiales</taxon>
        <taxon>Oxalobacteraceae</taxon>
        <taxon>Oxalobacter</taxon>
    </lineage>
</organism>
<reference evidence="2" key="1">
    <citation type="submission" date="2011-10" db="EMBL/GenBank/DDBJ databases">
        <title>The Genome Sequence of Oxalobacter formigenes HOxBLS.</title>
        <authorList>
            <consortium name="The Broad Institute Genome Sequencing Platform"/>
            <person name="Earl A."/>
            <person name="Ward D."/>
            <person name="Feldgarden M."/>
            <person name="Gevers D."/>
            <person name="Allison M.J."/>
            <person name="Humphrey S."/>
            <person name="Young S.K."/>
            <person name="Zeng Q."/>
            <person name="Gargeya S."/>
            <person name="Fitzgerald M."/>
            <person name="Haas B."/>
            <person name="Abouelleil A."/>
            <person name="Alvarado L."/>
            <person name="Arachchi H.M."/>
            <person name="Berlin A."/>
            <person name="Brown A."/>
            <person name="Chapman S.B."/>
            <person name="Chen Z."/>
            <person name="Dunbar C."/>
            <person name="Freedman E."/>
            <person name="Gearin G."/>
            <person name="Goldberg J."/>
            <person name="Griggs A."/>
            <person name="Gujja S."/>
            <person name="Heiman D."/>
            <person name="Howarth C."/>
            <person name="Larson L."/>
            <person name="Lui A."/>
            <person name="MacDonald P.J.P."/>
            <person name="Montmayeur A."/>
            <person name="Murphy C."/>
            <person name="Neiman D."/>
            <person name="Pearson M."/>
            <person name="Priest M."/>
            <person name="Roberts A."/>
            <person name="Saif S."/>
            <person name="Shea T."/>
            <person name="Shenoy N."/>
            <person name="Sisk P."/>
            <person name="Stolte C."/>
            <person name="Sykes S."/>
            <person name="Wortman J."/>
            <person name="Nusbaum C."/>
            <person name="Birren B."/>
        </authorList>
    </citation>
    <scope>NUCLEOTIDE SEQUENCE [LARGE SCALE GENOMIC DNA]</scope>
    <source>
        <strain evidence="2">HOxBLS</strain>
    </source>
</reference>
<feature type="compositionally biased region" description="Basic and acidic residues" evidence="1">
    <location>
        <begin position="17"/>
        <end position="29"/>
    </location>
</feature>
<gene>
    <name evidence="2" type="ORF">OFAG_01088</name>
</gene>
<protein>
    <submittedName>
        <fullName evidence="2">Uncharacterized protein</fullName>
    </submittedName>
</protein>
<dbReference type="HOGENOM" id="CLU_1303890_0_0_4"/>
<feature type="compositionally biased region" description="Basic residues" evidence="1">
    <location>
        <begin position="30"/>
        <end position="39"/>
    </location>
</feature>
<proteinExistence type="predicted"/>